<dbReference type="EMBL" id="ABJB010215252">
    <property type="status" value="NOT_ANNOTATED_CDS"/>
    <property type="molecule type" value="Genomic_DNA"/>
</dbReference>
<proteinExistence type="predicted"/>
<evidence type="ECO:0000313" key="2">
    <source>
        <dbReference type="EMBL" id="EEC01075.1"/>
    </source>
</evidence>
<evidence type="ECO:0000256" key="1">
    <source>
        <dbReference type="SAM" id="MobiDB-lite"/>
    </source>
</evidence>
<name>B7P3A3_IXOSC</name>
<dbReference type="Proteomes" id="UP000001555">
    <property type="component" value="Unassembled WGS sequence"/>
</dbReference>
<sequence length="150" mass="15522">MSLGSRGPSGRFSRVRGDVAGRAFGVDRGPEQPRGFRRGPAAWENPWPGGGLGVGGAIFTASSLARGLTGAAAKGLADRAPRPLVGREKKSAPPAPPRSSGPLMAPARNRSPARPARQGPRTPPLAVQHGPPAKCRTSLRIPEPEAVFVD</sequence>
<evidence type="ECO:0000313" key="4">
    <source>
        <dbReference type="Proteomes" id="UP000001555"/>
    </source>
</evidence>
<dbReference type="PaxDb" id="6945-B7P3A3"/>
<evidence type="ECO:0000313" key="3">
    <source>
        <dbReference type="EnsemblMetazoa" id="ISCW000827-PA"/>
    </source>
</evidence>
<gene>
    <name evidence="2" type="ORF">IscW_ISCW000827</name>
</gene>
<feature type="region of interest" description="Disordered" evidence="1">
    <location>
        <begin position="69"/>
        <end position="150"/>
    </location>
</feature>
<protein>
    <submittedName>
        <fullName evidence="2 3">Uncharacterized protein</fullName>
    </submittedName>
</protein>
<reference evidence="2 4" key="1">
    <citation type="submission" date="2008-03" db="EMBL/GenBank/DDBJ databases">
        <title>Annotation of Ixodes scapularis.</title>
        <authorList>
            <consortium name="Ixodes scapularis Genome Project Consortium"/>
            <person name="Caler E."/>
            <person name="Hannick L.I."/>
            <person name="Bidwell S."/>
            <person name="Joardar V."/>
            <person name="Thiagarajan M."/>
            <person name="Amedeo P."/>
            <person name="Galinsky K.J."/>
            <person name="Schobel S."/>
            <person name="Inman J."/>
            <person name="Hostetler J."/>
            <person name="Miller J."/>
            <person name="Hammond M."/>
            <person name="Megy K."/>
            <person name="Lawson D."/>
            <person name="Kodira C."/>
            <person name="Sutton G."/>
            <person name="Meyer J."/>
            <person name="Hill C.A."/>
            <person name="Birren B."/>
            <person name="Nene V."/>
            <person name="Collins F."/>
            <person name="Alarcon-Chaidez F."/>
            <person name="Wikel S."/>
            <person name="Strausberg R."/>
        </authorList>
    </citation>
    <scope>NUCLEOTIDE SEQUENCE [LARGE SCALE GENOMIC DNA]</scope>
    <source>
        <strain evidence="4">Wikel</strain>
        <strain evidence="2">Wikel colony</strain>
    </source>
</reference>
<dbReference type="HOGENOM" id="CLU_1742560_0_0_1"/>
<feature type="compositionally biased region" description="Low complexity" evidence="1">
    <location>
        <begin position="100"/>
        <end position="117"/>
    </location>
</feature>
<reference evidence="3" key="2">
    <citation type="submission" date="2020-05" db="UniProtKB">
        <authorList>
            <consortium name="EnsemblMetazoa"/>
        </authorList>
    </citation>
    <scope>IDENTIFICATION</scope>
    <source>
        <strain evidence="3">wikel</strain>
    </source>
</reference>
<feature type="compositionally biased region" description="Basic and acidic residues" evidence="1">
    <location>
        <begin position="76"/>
        <end position="91"/>
    </location>
</feature>
<accession>B7P3A3</accession>
<dbReference type="VEuPathDB" id="VectorBase:ISCI000827"/>
<dbReference type="EnsemblMetazoa" id="ISCW000827-RA">
    <property type="protein sequence ID" value="ISCW000827-PA"/>
    <property type="gene ID" value="ISCW000827"/>
</dbReference>
<dbReference type="AlphaFoldDB" id="B7P3A3"/>
<keyword evidence="4" id="KW-1185">Reference proteome</keyword>
<dbReference type="EMBL" id="DS627160">
    <property type="protein sequence ID" value="EEC01075.1"/>
    <property type="molecule type" value="Genomic_DNA"/>
</dbReference>
<dbReference type="InParanoid" id="B7P3A3"/>
<organism>
    <name type="scientific">Ixodes scapularis</name>
    <name type="common">Black-legged tick</name>
    <name type="synonym">Deer tick</name>
    <dbReference type="NCBI Taxonomy" id="6945"/>
    <lineage>
        <taxon>Eukaryota</taxon>
        <taxon>Metazoa</taxon>
        <taxon>Ecdysozoa</taxon>
        <taxon>Arthropoda</taxon>
        <taxon>Chelicerata</taxon>
        <taxon>Arachnida</taxon>
        <taxon>Acari</taxon>
        <taxon>Parasitiformes</taxon>
        <taxon>Ixodida</taxon>
        <taxon>Ixodoidea</taxon>
        <taxon>Ixodidae</taxon>
        <taxon>Ixodinae</taxon>
        <taxon>Ixodes</taxon>
    </lineage>
</organism>
<dbReference type="VEuPathDB" id="VectorBase:ISCW000827"/>
<feature type="region of interest" description="Disordered" evidence="1">
    <location>
        <begin position="1"/>
        <end position="44"/>
    </location>
</feature>